<dbReference type="SMART" id="SM00220">
    <property type="entry name" value="S_TKc"/>
    <property type="match status" value="1"/>
</dbReference>
<organism evidence="13 14">
    <name type="scientific">Piptocephalis cylindrospora</name>
    <dbReference type="NCBI Taxonomy" id="1907219"/>
    <lineage>
        <taxon>Eukaryota</taxon>
        <taxon>Fungi</taxon>
        <taxon>Fungi incertae sedis</taxon>
        <taxon>Zoopagomycota</taxon>
        <taxon>Zoopagomycotina</taxon>
        <taxon>Zoopagomycetes</taxon>
        <taxon>Zoopagales</taxon>
        <taxon>Piptocephalidaceae</taxon>
        <taxon>Piptocephalis</taxon>
    </lineage>
</organism>
<dbReference type="GO" id="GO:0004674">
    <property type="term" value="F:protein serine/threonine kinase activity"/>
    <property type="evidence" value="ECO:0007669"/>
    <property type="project" value="UniProtKB-KW"/>
</dbReference>
<evidence type="ECO:0000256" key="1">
    <source>
        <dbReference type="ARBA" id="ARBA00012513"/>
    </source>
</evidence>
<dbReference type="CDD" id="cd05123">
    <property type="entry name" value="STKc_AGC"/>
    <property type="match status" value="1"/>
</dbReference>
<sequence>RASHPILDDFDLIRVLGRGCMGKVFLVRETRTRRLHALKAIMKGRLTRRREALHARSERDILATLAAIRHPFLVRLRHSFQDEERLYLVLEHHGGGDIASELARLTKFDPERVQFYARELICGIQELHRIGIIYRDLKPENILIARDGHLVLTDFGLSKQFSPEDVYGGEGNGDGRTTDTFCGTAEYLAPEILRGERYGYAIDWWSLGAVLYEMAFGTVSS</sequence>
<keyword evidence="2 11" id="KW-0723">Serine/threonine-protein kinase</keyword>
<dbReference type="InterPro" id="IPR011009">
    <property type="entry name" value="Kinase-like_dom_sf"/>
</dbReference>
<evidence type="ECO:0000256" key="4">
    <source>
        <dbReference type="ARBA" id="ARBA00022679"/>
    </source>
</evidence>
<keyword evidence="3" id="KW-0597">Phosphoprotein</keyword>
<evidence type="ECO:0000256" key="7">
    <source>
        <dbReference type="ARBA" id="ARBA00022840"/>
    </source>
</evidence>
<gene>
    <name evidence="13" type="ORF">BJ684DRAFT_6092</name>
</gene>
<dbReference type="PROSITE" id="PS00108">
    <property type="entry name" value="PROTEIN_KINASE_ST"/>
    <property type="match status" value="1"/>
</dbReference>
<feature type="binding site" evidence="10">
    <location>
        <position position="43"/>
    </location>
    <ligand>
        <name>ATP</name>
        <dbReference type="ChEBI" id="CHEBI:30616"/>
    </ligand>
</feature>
<reference evidence="14" key="1">
    <citation type="journal article" date="2018" name="Nat. Microbiol.">
        <title>Leveraging single-cell genomics to expand the fungal tree of life.</title>
        <authorList>
            <person name="Ahrendt S.R."/>
            <person name="Quandt C.A."/>
            <person name="Ciobanu D."/>
            <person name="Clum A."/>
            <person name="Salamov A."/>
            <person name="Andreopoulos B."/>
            <person name="Cheng J.F."/>
            <person name="Woyke T."/>
            <person name="Pelin A."/>
            <person name="Henrissat B."/>
            <person name="Reynolds N.K."/>
            <person name="Benny G.L."/>
            <person name="Smith M.E."/>
            <person name="James T.Y."/>
            <person name="Grigoriev I.V."/>
        </authorList>
    </citation>
    <scope>NUCLEOTIDE SEQUENCE [LARGE SCALE GENOMIC DNA]</scope>
</reference>
<comment type="similarity">
    <text evidence="11">Belongs to the protein kinase superfamily.</text>
</comment>
<name>A0A4P9YB84_9FUNG</name>
<dbReference type="InterPro" id="IPR000719">
    <property type="entry name" value="Prot_kinase_dom"/>
</dbReference>
<evidence type="ECO:0000256" key="9">
    <source>
        <dbReference type="ARBA" id="ARBA00048679"/>
    </source>
</evidence>
<dbReference type="PROSITE" id="PS00107">
    <property type="entry name" value="PROTEIN_KINASE_ATP"/>
    <property type="match status" value="1"/>
</dbReference>
<dbReference type="FunFam" id="1.10.510.10:FF:000294">
    <property type="entry name" value="Serine/threonine-protein kinase OXI1"/>
    <property type="match status" value="1"/>
</dbReference>
<evidence type="ECO:0000259" key="12">
    <source>
        <dbReference type="PROSITE" id="PS50011"/>
    </source>
</evidence>
<feature type="non-terminal residue" evidence="13">
    <location>
        <position position="1"/>
    </location>
</feature>
<keyword evidence="14" id="KW-1185">Reference proteome</keyword>
<evidence type="ECO:0000256" key="11">
    <source>
        <dbReference type="RuleBase" id="RU000304"/>
    </source>
</evidence>
<keyword evidence="6 13" id="KW-0418">Kinase</keyword>
<accession>A0A4P9YB84</accession>
<evidence type="ECO:0000256" key="10">
    <source>
        <dbReference type="PROSITE-ProRule" id="PRU10141"/>
    </source>
</evidence>
<dbReference type="InterPro" id="IPR017441">
    <property type="entry name" value="Protein_kinase_ATP_BS"/>
</dbReference>
<evidence type="ECO:0000256" key="2">
    <source>
        <dbReference type="ARBA" id="ARBA00022527"/>
    </source>
</evidence>
<dbReference type="InterPro" id="IPR008271">
    <property type="entry name" value="Ser/Thr_kinase_AS"/>
</dbReference>
<dbReference type="OrthoDB" id="63267at2759"/>
<dbReference type="Pfam" id="PF00069">
    <property type="entry name" value="Pkinase"/>
    <property type="match status" value="1"/>
</dbReference>
<dbReference type="EC" id="2.7.11.1" evidence="1"/>
<keyword evidence="7 10" id="KW-0067">ATP-binding</keyword>
<dbReference type="SUPFAM" id="SSF56112">
    <property type="entry name" value="Protein kinase-like (PK-like)"/>
    <property type="match status" value="1"/>
</dbReference>
<dbReference type="InterPro" id="IPR045270">
    <property type="entry name" value="STKc_AGC"/>
</dbReference>
<dbReference type="FunFam" id="3.30.200.20:FF:000042">
    <property type="entry name" value="Aurora kinase A"/>
    <property type="match status" value="1"/>
</dbReference>
<comment type="catalytic activity">
    <reaction evidence="8">
        <text>L-threonyl-[protein] + ATP = O-phospho-L-threonyl-[protein] + ADP + H(+)</text>
        <dbReference type="Rhea" id="RHEA:46608"/>
        <dbReference type="Rhea" id="RHEA-COMP:11060"/>
        <dbReference type="Rhea" id="RHEA-COMP:11605"/>
        <dbReference type="ChEBI" id="CHEBI:15378"/>
        <dbReference type="ChEBI" id="CHEBI:30013"/>
        <dbReference type="ChEBI" id="CHEBI:30616"/>
        <dbReference type="ChEBI" id="CHEBI:61977"/>
        <dbReference type="ChEBI" id="CHEBI:456216"/>
        <dbReference type="EC" id="2.7.11.1"/>
    </reaction>
</comment>
<proteinExistence type="inferred from homology"/>
<dbReference type="AlphaFoldDB" id="A0A4P9YB84"/>
<dbReference type="Proteomes" id="UP000267251">
    <property type="component" value="Unassembled WGS sequence"/>
</dbReference>
<feature type="domain" description="Protein kinase" evidence="12">
    <location>
        <begin position="10"/>
        <end position="221"/>
    </location>
</feature>
<evidence type="ECO:0000313" key="13">
    <source>
        <dbReference type="EMBL" id="RKP15390.1"/>
    </source>
</evidence>
<dbReference type="Gene3D" id="1.10.510.10">
    <property type="entry name" value="Transferase(Phosphotransferase) domain 1"/>
    <property type="match status" value="1"/>
</dbReference>
<evidence type="ECO:0000313" key="14">
    <source>
        <dbReference type="Proteomes" id="UP000267251"/>
    </source>
</evidence>
<dbReference type="EMBL" id="KZ987736">
    <property type="protein sequence ID" value="RKP15390.1"/>
    <property type="molecule type" value="Genomic_DNA"/>
</dbReference>
<dbReference type="PANTHER" id="PTHR24351">
    <property type="entry name" value="RIBOSOMAL PROTEIN S6 KINASE"/>
    <property type="match status" value="1"/>
</dbReference>
<dbReference type="PROSITE" id="PS50011">
    <property type="entry name" value="PROTEIN_KINASE_DOM"/>
    <property type="match status" value="1"/>
</dbReference>
<protein>
    <recommendedName>
        <fullName evidence="1">non-specific serine/threonine protein kinase</fullName>
        <ecNumber evidence="1">2.7.11.1</ecNumber>
    </recommendedName>
</protein>
<dbReference type="GO" id="GO:0005524">
    <property type="term" value="F:ATP binding"/>
    <property type="evidence" value="ECO:0007669"/>
    <property type="project" value="UniProtKB-UniRule"/>
</dbReference>
<feature type="non-terminal residue" evidence="13">
    <location>
        <position position="221"/>
    </location>
</feature>
<evidence type="ECO:0000256" key="6">
    <source>
        <dbReference type="ARBA" id="ARBA00022777"/>
    </source>
</evidence>
<evidence type="ECO:0000256" key="3">
    <source>
        <dbReference type="ARBA" id="ARBA00022553"/>
    </source>
</evidence>
<dbReference type="Gene3D" id="3.30.200.20">
    <property type="entry name" value="Phosphorylase Kinase, domain 1"/>
    <property type="match status" value="1"/>
</dbReference>
<comment type="catalytic activity">
    <reaction evidence="9">
        <text>L-seryl-[protein] + ATP = O-phospho-L-seryl-[protein] + ADP + H(+)</text>
        <dbReference type="Rhea" id="RHEA:17989"/>
        <dbReference type="Rhea" id="RHEA-COMP:9863"/>
        <dbReference type="Rhea" id="RHEA-COMP:11604"/>
        <dbReference type="ChEBI" id="CHEBI:15378"/>
        <dbReference type="ChEBI" id="CHEBI:29999"/>
        <dbReference type="ChEBI" id="CHEBI:30616"/>
        <dbReference type="ChEBI" id="CHEBI:83421"/>
        <dbReference type="ChEBI" id="CHEBI:456216"/>
        <dbReference type="EC" id="2.7.11.1"/>
    </reaction>
</comment>
<keyword evidence="5 10" id="KW-0547">Nucleotide-binding</keyword>
<evidence type="ECO:0000256" key="5">
    <source>
        <dbReference type="ARBA" id="ARBA00022741"/>
    </source>
</evidence>
<evidence type="ECO:0000256" key="8">
    <source>
        <dbReference type="ARBA" id="ARBA00047899"/>
    </source>
</evidence>
<keyword evidence="4" id="KW-0808">Transferase</keyword>